<dbReference type="EMBL" id="CP020100">
    <property type="protein sequence ID" value="AQZ96576.1"/>
    <property type="molecule type" value="Genomic_DNA"/>
</dbReference>
<dbReference type="RefSeq" id="WP_080051484.1">
    <property type="nucleotide sequence ID" value="NZ_CP020100.1"/>
</dbReference>
<accession>A0A1V0B9F9</accession>
<reference evidence="1 2" key="1">
    <citation type="submission" date="2017-03" db="EMBL/GenBank/DDBJ databases">
        <title>Complete genome sequence of the novel DNRA strain Pseudomonas sp. S-6-2 isolated from Chinese polluted river sediment. Journal of Biotechnology.</title>
        <authorList>
            <person name="Li J."/>
            <person name="Xiang F."/>
            <person name="Wang L."/>
            <person name="Xi L."/>
            <person name="Liu J."/>
        </authorList>
    </citation>
    <scope>NUCLEOTIDE SEQUENCE [LARGE SCALE GENOMIC DNA]</scope>
    <source>
        <strain evidence="1 2">S-6-2</strain>
    </source>
</reference>
<dbReference type="KEGG" id="ppha:BVH74_18270"/>
<organism evidence="1 2">
    <name type="scientific">Halopseudomonas phragmitis</name>
    <dbReference type="NCBI Taxonomy" id="1931241"/>
    <lineage>
        <taxon>Bacteria</taxon>
        <taxon>Pseudomonadati</taxon>
        <taxon>Pseudomonadota</taxon>
        <taxon>Gammaproteobacteria</taxon>
        <taxon>Pseudomonadales</taxon>
        <taxon>Pseudomonadaceae</taxon>
        <taxon>Halopseudomonas</taxon>
    </lineage>
</organism>
<dbReference type="Proteomes" id="UP000243488">
    <property type="component" value="Chromosome"/>
</dbReference>
<dbReference type="STRING" id="1931241.BVH74_18270"/>
<evidence type="ECO:0000313" key="2">
    <source>
        <dbReference type="Proteomes" id="UP000243488"/>
    </source>
</evidence>
<proteinExistence type="predicted"/>
<protein>
    <submittedName>
        <fullName evidence="1">Uncharacterized protein</fullName>
    </submittedName>
</protein>
<gene>
    <name evidence="1" type="ORF">BVH74_18270</name>
</gene>
<name>A0A1V0B9F9_9GAMM</name>
<sequence length="176" mass="19516">MNMLRLNQASHARLPAQLALNGTFEHTLRNNLGVSTTVQMLVLQCSHAVELTASSDQGHSCITLKRPACPERAARFIEGTINGVHTEATQPDEWDLVTEVESTLRRAVVMRQGTQQFTTDDDLDVEVISSPERTCIQVQDTRLCMALPTDPEAAYQQLHDLLQRFLSACRSTAQVA</sequence>
<dbReference type="AlphaFoldDB" id="A0A1V0B9F9"/>
<evidence type="ECO:0000313" key="1">
    <source>
        <dbReference type="EMBL" id="AQZ96576.1"/>
    </source>
</evidence>
<keyword evidence="2" id="KW-1185">Reference proteome</keyword>